<dbReference type="HOGENOM" id="CLU_2511870_0_0_5"/>
<dbReference type="InterPro" id="IPR008927">
    <property type="entry name" value="6-PGluconate_DH-like_C_sf"/>
</dbReference>
<sequence length="85" mass="8935">MMRPHLGDLLDPRMARQIGCSTIDAEAIVAAELMAKDLPPSQEAARTAGAAIPLGASAQKIIARFAENGGRCSDYAGVIDLLRQS</sequence>
<evidence type="ECO:0000313" key="2">
    <source>
        <dbReference type="Proteomes" id="UP000002417"/>
    </source>
</evidence>
<dbReference type="STRING" id="78245.Xaut_1579"/>
<dbReference type="eggNOG" id="COG2084">
    <property type="taxonomic scope" value="Bacteria"/>
</dbReference>
<protein>
    <submittedName>
        <fullName evidence="1">Uncharacterized protein</fullName>
    </submittedName>
</protein>
<dbReference type="AlphaFoldDB" id="A7IFN3"/>
<proteinExistence type="predicted"/>
<dbReference type="InterPro" id="IPR013328">
    <property type="entry name" value="6PGD_dom2"/>
</dbReference>
<evidence type="ECO:0000313" key="1">
    <source>
        <dbReference type="EMBL" id="ABS66826.1"/>
    </source>
</evidence>
<gene>
    <name evidence="1" type="ordered locus">Xaut_1579</name>
</gene>
<name>A7IFN3_XANP2</name>
<keyword evidence="2" id="KW-1185">Reference proteome</keyword>
<dbReference type="EMBL" id="CP000781">
    <property type="protein sequence ID" value="ABS66826.1"/>
    <property type="molecule type" value="Genomic_DNA"/>
</dbReference>
<accession>A7IFN3</accession>
<organism evidence="1 2">
    <name type="scientific">Xanthobacter autotrophicus (strain ATCC BAA-1158 / Py2)</name>
    <dbReference type="NCBI Taxonomy" id="78245"/>
    <lineage>
        <taxon>Bacteria</taxon>
        <taxon>Pseudomonadati</taxon>
        <taxon>Pseudomonadota</taxon>
        <taxon>Alphaproteobacteria</taxon>
        <taxon>Hyphomicrobiales</taxon>
        <taxon>Xanthobacteraceae</taxon>
        <taxon>Xanthobacter</taxon>
    </lineage>
</organism>
<dbReference type="Proteomes" id="UP000002417">
    <property type="component" value="Chromosome"/>
</dbReference>
<dbReference type="SUPFAM" id="SSF48179">
    <property type="entry name" value="6-phosphogluconate dehydrogenase C-terminal domain-like"/>
    <property type="match status" value="1"/>
</dbReference>
<dbReference type="KEGG" id="xau:Xaut_1579"/>
<dbReference type="Gene3D" id="1.10.1040.10">
    <property type="entry name" value="N-(1-d-carboxylethyl)-l-norvaline Dehydrogenase, domain 2"/>
    <property type="match status" value="1"/>
</dbReference>
<reference evidence="1 2" key="1">
    <citation type="submission" date="2007-07" db="EMBL/GenBank/DDBJ databases">
        <title>Complete sequence of chromosome of Xanthobacter autotrophicus Py2.</title>
        <authorList>
            <consortium name="US DOE Joint Genome Institute"/>
            <person name="Copeland A."/>
            <person name="Lucas S."/>
            <person name="Lapidus A."/>
            <person name="Barry K."/>
            <person name="Glavina del Rio T."/>
            <person name="Hammon N."/>
            <person name="Israni S."/>
            <person name="Dalin E."/>
            <person name="Tice H."/>
            <person name="Pitluck S."/>
            <person name="Sims D."/>
            <person name="Brettin T."/>
            <person name="Bruce D."/>
            <person name="Detter J.C."/>
            <person name="Han C."/>
            <person name="Tapia R."/>
            <person name="Brainard J."/>
            <person name="Schmutz J."/>
            <person name="Larimer F."/>
            <person name="Land M."/>
            <person name="Hauser L."/>
            <person name="Kyrpides N."/>
            <person name="Kim E."/>
            <person name="Ensigns S.A."/>
            <person name="Richardson P."/>
        </authorList>
    </citation>
    <scope>NUCLEOTIDE SEQUENCE [LARGE SCALE GENOMIC DNA]</scope>
    <source>
        <strain evidence="2">ATCC BAA-1158 / Py2</strain>
    </source>
</reference>